<keyword evidence="6" id="KW-0732">Signal</keyword>
<dbReference type="PRINTS" id="PR00153">
    <property type="entry name" value="CSAPPISMRASE"/>
</dbReference>
<gene>
    <name evidence="8" type="ORF">DFH05DRAFT_1412808</name>
</gene>
<dbReference type="GO" id="GO:0006457">
    <property type="term" value="P:protein folding"/>
    <property type="evidence" value="ECO:0007669"/>
    <property type="project" value="InterPro"/>
</dbReference>
<evidence type="ECO:0000256" key="5">
    <source>
        <dbReference type="SAM" id="Phobius"/>
    </source>
</evidence>
<evidence type="ECO:0000256" key="2">
    <source>
        <dbReference type="ARBA" id="ARBA00013194"/>
    </source>
</evidence>
<dbReference type="GO" id="GO:0003755">
    <property type="term" value="F:peptidyl-prolyl cis-trans isomerase activity"/>
    <property type="evidence" value="ECO:0007669"/>
    <property type="project" value="UniProtKB-KW"/>
</dbReference>
<proteinExistence type="predicted"/>
<protein>
    <recommendedName>
        <fullName evidence="2">peptidylprolyl isomerase</fullName>
        <ecNumber evidence="2">5.2.1.8</ecNumber>
    </recommendedName>
</protein>
<keyword evidence="5" id="KW-0472">Membrane</keyword>
<feature type="transmembrane region" description="Helical" evidence="5">
    <location>
        <begin position="261"/>
        <end position="281"/>
    </location>
</feature>
<dbReference type="Proteomes" id="UP001142393">
    <property type="component" value="Unassembled WGS sequence"/>
</dbReference>
<evidence type="ECO:0000256" key="3">
    <source>
        <dbReference type="ARBA" id="ARBA00023110"/>
    </source>
</evidence>
<dbReference type="GO" id="GO:0005783">
    <property type="term" value="C:endoplasmic reticulum"/>
    <property type="evidence" value="ECO:0007669"/>
    <property type="project" value="TreeGrafter"/>
</dbReference>
<feature type="signal peptide" evidence="6">
    <location>
        <begin position="1"/>
        <end position="26"/>
    </location>
</feature>
<keyword evidence="5" id="KW-0812">Transmembrane</keyword>
<accession>A0A9W8U1Q3</accession>
<sequence length="307" mass="33492">MFVRRLSLILLVVSLVSLFCAQDVEAKGPKITHKVFFDIQHGDETLGRVVIGLYGGTVPKTVENFRALATGVRKDGTPLEEGMTYKGSIFHRVIKNFMIQGGDFTDRNGRGGKSIYGNKFNDENFKLKHTKPGILSMANAGKDTNGSQFFITTVVTSWLDGKHVVFGEVLEGMSVVNAIEDLEKDRNDRPLADVTIVDCGEIELEVVTDTDGNQVDDAETDTSATLPDSVTTTAPTVTSPTSSVVPAAAEIEDESHSIRTIFFFITLLAFVGAAVAFFGGFKKLKRIFVNGRGYRRVADDDVEKRAA</sequence>
<evidence type="ECO:0000256" key="6">
    <source>
        <dbReference type="SAM" id="SignalP"/>
    </source>
</evidence>
<feature type="domain" description="PPIase cyclophilin-type" evidence="7">
    <location>
        <begin position="36"/>
        <end position="201"/>
    </location>
</feature>
<feature type="chain" id="PRO_5040830987" description="peptidylprolyl isomerase" evidence="6">
    <location>
        <begin position="27"/>
        <end position="307"/>
    </location>
</feature>
<dbReference type="Gene3D" id="2.40.100.10">
    <property type="entry name" value="Cyclophilin-like"/>
    <property type="match status" value="1"/>
</dbReference>
<keyword evidence="5" id="KW-1133">Transmembrane helix</keyword>
<organism evidence="8 9">
    <name type="scientific">Lentinula detonsa</name>
    <dbReference type="NCBI Taxonomy" id="2804962"/>
    <lineage>
        <taxon>Eukaryota</taxon>
        <taxon>Fungi</taxon>
        <taxon>Dikarya</taxon>
        <taxon>Basidiomycota</taxon>
        <taxon>Agaricomycotina</taxon>
        <taxon>Agaricomycetes</taxon>
        <taxon>Agaricomycetidae</taxon>
        <taxon>Agaricales</taxon>
        <taxon>Marasmiineae</taxon>
        <taxon>Omphalotaceae</taxon>
        <taxon>Lentinula</taxon>
    </lineage>
</organism>
<dbReference type="SUPFAM" id="SSF50891">
    <property type="entry name" value="Cyclophilin-like"/>
    <property type="match status" value="1"/>
</dbReference>
<dbReference type="FunFam" id="2.40.100.10:FF:000001">
    <property type="entry name" value="Peptidyl-prolyl cis-trans isomerase"/>
    <property type="match status" value="1"/>
</dbReference>
<evidence type="ECO:0000256" key="1">
    <source>
        <dbReference type="ARBA" id="ARBA00000971"/>
    </source>
</evidence>
<dbReference type="GO" id="GO:0016018">
    <property type="term" value="F:cyclosporin A binding"/>
    <property type="evidence" value="ECO:0007669"/>
    <property type="project" value="TreeGrafter"/>
</dbReference>
<evidence type="ECO:0000313" key="8">
    <source>
        <dbReference type="EMBL" id="KAJ3748932.1"/>
    </source>
</evidence>
<keyword evidence="3" id="KW-0697">Rotamase</keyword>
<evidence type="ECO:0000256" key="4">
    <source>
        <dbReference type="ARBA" id="ARBA00023235"/>
    </source>
</evidence>
<dbReference type="PROSITE" id="PS00170">
    <property type="entry name" value="CSA_PPIASE_1"/>
    <property type="match status" value="1"/>
</dbReference>
<dbReference type="PANTHER" id="PTHR11071:SF561">
    <property type="entry name" value="PEPTIDYL-PROLYL CIS-TRANS ISOMERASE D-RELATED"/>
    <property type="match status" value="1"/>
</dbReference>
<dbReference type="Pfam" id="PF00160">
    <property type="entry name" value="Pro_isomerase"/>
    <property type="match status" value="1"/>
</dbReference>
<comment type="caution">
    <text evidence="8">The sequence shown here is derived from an EMBL/GenBank/DDBJ whole genome shotgun (WGS) entry which is preliminary data.</text>
</comment>
<comment type="catalytic activity">
    <reaction evidence="1">
        <text>[protein]-peptidylproline (omega=180) = [protein]-peptidylproline (omega=0)</text>
        <dbReference type="Rhea" id="RHEA:16237"/>
        <dbReference type="Rhea" id="RHEA-COMP:10747"/>
        <dbReference type="Rhea" id="RHEA-COMP:10748"/>
        <dbReference type="ChEBI" id="CHEBI:83833"/>
        <dbReference type="ChEBI" id="CHEBI:83834"/>
        <dbReference type="EC" id="5.2.1.8"/>
    </reaction>
</comment>
<dbReference type="AlphaFoldDB" id="A0A9W8U1Q3"/>
<dbReference type="GO" id="GO:0000324">
    <property type="term" value="C:fungal-type vacuole"/>
    <property type="evidence" value="ECO:0007669"/>
    <property type="project" value="TreeGrafter"/>
</dbReference>
<dbReference type="EMBL" id="JANVFU010000002">
    <property type="protein sequence ID" value="KAJ3748932.1"/>
    <property type="molecule type" value="Genomic_DNA"/>
</dbReference>
<dbReference type="InterPro" id="IPR029000">
    <property type="entry name" value="Cyclophilin-like_dom_sf"/>
</dbReference>
<dbReference type="EC" id="5.2.1.8" evidence="2"/>
<dbReference type="InterPro" id="IPR020892">
    <property type="entry name" value="Cyclophilin-type_PPIase_CS"/>
</dbReference>
<reference evidence="8 9" key="1">
    <citation type="journal article" date="2023" name="Proc. Natl. Acad. Sci. U.S.A.">
        <title>A global phylogenomic analysis of the shiitake genus Lentinula.</title>
        <authorList>
            <person name="Sierra-Patev S."/>
            <person name="Min B."/>
            <person name="Naranjo-Ortiz M."/>
            <person name="Looney B."/>
            <person name="Konkel Z."/>
            <person name="Slot J.C."/>
            <person name="Sakamoto Y."/>
            <person name="Steenwyk J.L."/>
            <person name="Rokas A."/>
            <person name="Carro J."/>
            <person name="Camarero S."/>
            <person name="Ferreira P."/>
            <person name="Molpeceres G."/>
            <person name="Ruiz-Duenas F.J."/>
            <person name="Serrano A."/>
            <person name="Henrissat B."/>
            <person name="Drula E."/>
            <person name="Hughes K.W."/>
            <person name="Mata J.L."/>
            <person name="Ishikawa N.K."/>
            <person name="Vargas-Isla R."/>
            <person name="Ushijima S."/>
            <person name="Smith C.A."/>
            <person name="Donoghue J."/>
            <person name="Ahrendt S."/>
            <person name="Andreopoulos W."/>
            <person name="He G."/>
            <person name="LaButti K."/>
            <person name="Lipzen A."/>
            <person name="Ng V."/>
            <person name="Riley R."/>
            <person name="Sandor L."/>
            <person name="Barry K."/>
            <person name="Martinez A.T."/>
            <person name="Xiao Y."/>
            <person name="Gibbons J.G."/>
            <person name="Terashima K."/>
            <person name="Grigoriev I.V."/>
            <person name="Hibbett D."/>
        </authorList>
    </citation>
    <scope>NUCLEOTIDE SEQUENCE [LARGE SCALE GENOMIC DNA]</scope>
    <source>
        <strain evidence="8 9">TFB7810</strain>
    </source>
</reference>
<dbReference type="PANTHER" id="PTHR11071">
    <property type="entry name" value="PEPTIDYL-PROLYL CIS-TRANS ISOMERASE"/>
    <property type="match status" value="1"/>
</dbReference>
<evidence type="ECO:0000313" key="9">
    <source>
        <dbReference type="Proteomes" id="UP001142393"/>
    </source>
</evidence>
<name>A0A9W8U1Q3_9AGAR</name>
<keyword evidence="9" id="KW-1185">Reference proteome</keyword>
<dbReference type="PROSITE" id="PS50072">
    <property type="entry name" value="CSA_PPIASE_2"/>
    <property type="match status" value="1"/>
</dbReference>
<keyword evidence="4 8" id="KW-0413">Isomerase</keyword>
<evidence type="ECO:0000259" key="7">
    <source>
        <dbReference type="PROSITE" id="PS50072"/>
    </source>
</evidence>
<dbReference type="InterPro" id="IPR002130">
    <property type="entry name" value="Cyclophilin-type_PPIase_dom"/>
</dbReference>